<dbReference type="Proteomes" id="UP001165083">
    <property type="component" value="Unassembled WGS sequence"/>
</dbReference>
<reference evidence="2" key="1">
    <citation type="submission" date="2023-04" db="EMBL/GenBank/DDBJ databases">
        <title>Phytophthora lilii NBRC 32176.</title>
        <authorList>
            <person name="Ichikawa N."/>
            <person name="Sato H."/>
            <person name="Tonouchi N."/>
        </authorList>
    </citation>
    <scope>NUCLEOTIDE SEQUENCE</scope>
    <source>
        <strain evidence="2">NBRC 32176</strain>
    </source>
</reference>
<keyword evidence="3" id="KW-1185">Reference proteome</keyword>
<dbReference type="OrthoDB" id="123275at2759"/>
<evidence type="ECO:0000313" key="3">
    <source>
        <dbReference type="Proteomes" id="UP001165083"/>
    </source>
</evidence>
<dbReference type="AlphaFoldDB" id="A0A9W6TV58"/>
<comment type="caution">
    <text evidence="2">The sequence shown here is derived from an EMBL/GenBank/DDBJ whole genome shotgun (WGS) entry which is preliminary data.</text>
</comment>
<sequence length="137" mass="14705">MVNTLIQWDKQHLRSTGSGDTIQISSKRRTSSQVDQSSQADKLSLTADQLEGSGSVIHLHPTSYEKVIKARKAGRGVRLDITRHEIKKGYKRAQGGSIWSKIKSGLSSAFKFVANSGLLSRGLDAAVPALATAFGGP</sequence>
<name>A0A9W6TV58_9STRA</name>
<proteinExistence type="predicted"/>
<accession>A0A9W6TV58</accession>
<dbReference type="EMBL" id="BSXW01000378">
    <property type="protein sequence ID" value="GMF20500.1"/>
    <property type="molecule type" value="Genomic_DNA"/>
</dbReference>
<protein>
    <submittedName>
        <fullName evidence="2">Unnamed protein product</fullName>
    </submittedName>
</protein>
<feature type="region of interest" description="Disordered" evidence="1">
    <location>
        <begin position="16"/>
        <end position="40"/>
    </location>
</feature>
<gene>
    <name evidence="2" type="ORF">Plil01_000795900</name>
</gene>
<evidence type="ECO:0000256" key="1">
    <source>
        <dbReference type="SAM" id="MobiDB-lite"/>
    </source>
</evidence>
<evidence type="ECO:0000313" key="2">
    <source>
        <dbReference type="EMBL" id="GMF20500.1"/>
    </source>
</evidence>
<organism evidence="2 3">
    <name type="scientific">Phytophthora lilii</name>
    <dbReference type="NCBI Taxonomy" id="2077276"/>
    <lineage>
        <taxon>Eukaryota</taxon>
        <taxon>Sar</taxon>
        <taxon>Stramenopiles</taxon>
        <taxon>Oomycota</taxon>
        <taxon>Peronosporomycetes</taxon>
        <taxon>Peronosporales</taxon>
        <taxon>Peronosporaceae</taxon>
        <taxon>Phytophthora</taxon>
    </lineage>
</organism>